<dbReference type="AlphaFoldDB" id="A0A9Q1BYC7"/>
<sequence>MFSMEVLFCSTHTVVLLLRILIVVTWRRGKQTSTDNTCSLGATCSYRTHGLLKNAQRQSSPTYPNFVSVHNYVNPAVVVTYS</sequence>
<gene>
    <name evidence="2" type="ORF">HOLleu_21777</name>
</gene>
<accession>A0A9Q1BYC7</accession>
<feature type="transmembrane region" description="Helical" evidence="1">
    <location>
        <begin position="6"/>
        <end position="26"/>
    </location>
</feature>
<evidence type="ECO:0000313" key="2">
    <source>
        <dbReference type="EMBL" id="KAJ8034789.1"/>
    </source>
</evidence>
<reference evidence="2" key="1">
    <citation type="submission" date="2021-10" db="EMBL/GenBank/DDBJ databases">
        <title>Tropical sea cucumber genome reveals ecological adaptation and Cuvierian tubules defense mechanism.</title>
        <authorList>
            <person name="Chen T."/>
        </authorList>
    </citation>
    <scope>NUCLEOTIDE SEQUENCE</scope>
    <source>
        <strain evidence="2">Nanhai2018</strain>
        <tissue evidence="2">Muscle</tissue>
    </source>
</reference>
<dbReference type="EMBL" id="JAIZAY010000010">
    <property type="protein sequence ID" value="KAJ8034789.1"/>
    <property type="molecule type" value="Genomic_DNA"/>
</dbReference>
<evidence type="ECO:0000313" key="3">
    <source>
        <dbReference type="Proteomes" id="UP001152320"/>
    </source>
</evidence>
<dbReference type="Proteomes" id="UP001152320">
    <property type="component" value="Chromosome 10"/>
</dbReference>
<protein>
    <submittedName>
        <fullName evidence="2">Uncharacterized protein</fullName>
    </submittedName>
</protein>
<evidence type="ECO:0000256" key="1">
    <source>
        <dbReference type="SAM" id="Phobius"/>
    </source>
</evidence>
<keyword evidence="3" id="KW-1185">Reference proteome</keyword>
<keyword evidence="1" id="KW-1133">Transmembrane helix</keyword>
<keyword evidence="1" id="KW-0472">Membrane</keyword>
<comment type="caution">
    <text evidence="2">The sequence shown here is derived from an EMBL/GenBank/DDBJ whole genome shotgun (WGS) entry which is preliminary data.</text>
</comment>
<proteinExistence type="predicted"/>
<organism evidence="2 3">
    <name type="scientific">Holothuria leucospilota</name>
    <name type="common">Black long sea cucumber</name>
    <name type="synonym">Mertensiothuria leucospilota</name>
    <dbReference type="NCBI Taxonomy" id="206669"/>
    <lineage>
        <taxon>Eukaryota</taxon>
        <taxon>Metazoa</taxon>
        <taxon>Echinodermata</taxon>
        <taxon>Eleutherozoa</taxon>
        <taxon>Echinozoa</taxon>
        <taxon>Holothuroidea</taxon>
        <taxon>Aspidochirotacea</taxon>
        <taxon>Aspidochirotida</taxon>
        <taxon>Holothuriidae</taxon>
        <taxon>Holothuria</taxon>
    </lineage>
</organism>
<keyword evidence="1" id="KW-0812">Transmembrane</keyword>
<name>A0A9Q1BYC7_HOLLE</name>